<sequence>MPASLIWTPQSEEDLLDIYVTIGIDNPTAADRIYDRLRDAIRLLRDNPRLGAARPEVGKFARILVHPPYLILYRVRPDDEAGPVSEVEIIRIVDGRRDLAALF</sequence>
<organism evidence="3 4">
    <name type="scientific">Labrys okinawensis</name>
    <dbReference type="NCBI Taxonomy" id="346911"/>
    <lineage>
        <taxon>Bacteria</taxon>
        <taxon>Pseudomonadati</taxon>
        <taxon>Pseudomonadota</taxon>
        <taxon>Alphaproteobacteria</taxon>
        <taxon>Hyphomicrobiales</taxon>
        <taxon>Xanthobacteraceae</taxon>
        <taxon>Labrys</taxon>
    </lineage>
</organism>
<dbReference type="Gene3D" id="3.30.2310.20">
    <property type="entry name" value="RelE-like"/>
    <property type="match status" value="1"/>
</dbReference>
<dbReference type="PANTHER" id="PTHR33755">
    <property type="entry name" value="TOXIN PARE1-RELATED"/>
    <property type="match status" value="1"/>
</dbReference>
<dbReference type="AlphaFoldDB" id="A0A2S9QEH2"/>
<evidence type="ECO:0000256" key="1">
    <source>
        <dbReference type="ARBA" id="ARBA00006226"/>
    </source>
</evidence>
<dbReference type="InterPro" id="IPR007712">
    <property type="entry name" value="RelE/ParE_toxin"/>
</dbReference>
<gene>
    <name evidence="3" type="ORF">C5L14_07355</name>
</gene>
<name>A0A2S9QEH2_9HYPH</name>
<keyword evidence="4" id="KW-1185">Reference proteome</keyword>
<reference evidence="3 4" key="1">
    <citation type="submission" date="2018-02" db="EMBL/GenBank/DDBJ databases">
        <title>Whole genome sequencing of endophytic bacterium.</title>
        <authorList>
            <person name="Eedara R."/>
            <person name="Podile A.R."/>
        </authorList>
    </citation>
    <scope>NUCLEOTIDE SEQUENCE [LARGE SCALE GENOMIC DNA]</scope>
    <source>
        <strain evidence="3 4">RP1T</strain>
    </source>
</reference>
<dbReference type="InterPro" id="IPR035093">
    <property type="entry name" value="RelE/ParE_toxin_dom_sf"/>
</dbReference>
<comment type="caution">
    <text evidence="3">The sequence shown here is derived from an EMBL/GenBank/DDBJ whole genome shotgun (WGS) entry which is preliminary data.</text>
</comment>
<protein>
    <submittedName>
        <fullName evidence="3">Type II toxin-antitoxin system RelE/ParE family toxin</fullName>
    </submittedName>
</protein>
<evidence type="ECO:0000256" key="2">
    <source>
        <dbReference type="ARBA" id="ARBA00022649"/>
    </source>
</evidence>
<evidence type="ECO:0000313" key="3">
    <source>
        <dbReference type="EMBL" id="PRH87739.1"/>
    </source>
</evidence>
<keyword evidence="2" id="KW-1277">Toxin-antitoxin system</keyword>
<dbReference type="RefSeq" id="WP_105861406.1">
    <property type="nucleotide sequence ID" value="NZ_PUEJ01000003.1"/>
</dbReference>
<proteinExistence type="inferred from homology"/>
<comment type="similarity">
    <text evidence="1">Belongs to the RelE toxin family.</text>
</comment>
<dbReference type="Pfam" id="PF05016">
    <property type="entry name" value="ParE_toxin"/>
    <property type="match status" value="1"/>
</dbReference>
<dbReference type="EMBL" id="PUEJ01000003">
    <property type="protein sequence ID" value="PRH87739.1"/>
    <property type="molecule type" value="Genomic_DNA"/>
</dbReference>
<evidence type="ECO:0000313" key="4">
    <source>
        <dbReference type="Proteomes" id="UP000237682"/>
    </source>
</evidence>
<dbReference type="InterPro" id="IPR051803">
    <property type="entry name" value="TA_system_RelE-like_toxin"/>
</dbReference>
<accession>A0A2S9QEH2</accession>
<dbReference type="Proteomes" id="UP000237682">
    <property type="component" value="Unassembled WGS sequence"/>
</dbReference>
<dbReference type="OrthoDB" id="8369899at2"/>